<evidence type="ECO:0000313" key="2">
    <source>
        <dbReference type="Proteomes" id="UP000828048"/>
    </source>
</evidence>
<gene>
    <name evidence="1" type="ORF">Vadar_003821</name>
</gene>
<sequence>MPTPFHAPRRTFRALYTEEKDVAKAATSVLETTTKVKAFRAETASFMKLRRVLHLDTDFSLSIFNCAQPIAR</sequence>
<protein>
    <submittedName>
        <fullName evidence="1">Uncharacterized protein</fullName>
    </submittedName>
</protein>
<accession>A0ACB7YJJ8</accession>
<evidence type="ECO:0000313" key="1">
    <source>
        <dbReference type="EMBL" id="KAH7853547.1"/>
    </source>
</evidence>
<proteinExistence type="predicted"/>
<dbReference type="EMBL" id="CM037161">
    <property type="protein sequence ID" value="KAH7853547.1"/>
    <property type="molecule type" value="Genomic_DNA"/>
</dbReference>
<reference evidence="1 2" key="1">
    <citation type="journal article" date="2021" name="Hortic Res">
        <title>High-quality reference genome and annotation aids understanding of berry development for evergreen blueberry (Vaccinium darrowii).</title>
        <authorList>
            <person name="Yu J."/>
            <person name="Hulse-Kemp A.M."/>
            <person name="Babiker E."/>
            <person name="Staton M."/>
        </authorList>
    </citation>
    <scope>NUCLEOTIDE SEQUENCE [LARGE SCALE GENOMIC DNA]</scope>
    <source>
        <strain evidence="2">cv. NJ 8807/NJ 8810</strain>
        <tissue evidence="1">Young leaf</tissue>
    </source>
</reference>
<organism evidence="1 2">
    <name type="scientific">Vaccinium darrowii</name>
    <dbReference type="NCBI Taxonomy" id="229202"/>
    <lineage>
        <taxon>Eukaryota</taxon>
        <taxon>Viridiplantae</taxon>
        <taxon>Streptophyta</taxon>
        <taxon>Embryophyta</taxon>
        <taxon>Tracheophyta</taxon>
        <taxon>Spermatophyta</taxon>
        <taxon>Magnoliopsida</taxon>
        <taxon>eudicotyledons</taxon>
        <taxon>Gunneridae</taxon>
        <taxon>Pentapetalae</taxon>
        <taxon>asterids</taxon>
        <taxon>Ericales</taxon>
        <taxon>Ericaceae</taxon>
        <taxon>Vaccinioideae</taxon>
        <taxon>Vaccinieae</taxon>
        <taxon>Vaccinium</taxon>
    </lineage>
</organism>
<comment type="caution">
    <text evidence="1">The sequence shown here is derived from an EMBL/GenBank/DDBJ whole genome shotgun (WGS) entry which is preliminary data.</text>
</comment>
<keyword evidence="2" id="KW-1185">Reference proteome</keyword>
<name>A0ACB7YJJ8_9ERIC</name>
<dbReference type="Proteomes" id="UP000828048">
    <property type="component" value="Chromosome 11"/>
</dbReference>